<protein>
    <submittedName>
        <fullName evidence="1">Uncharacterized protein</fullName>
    </submittedName>
</protein>
<sequence>MGAPFRSGAVPAPSVPAALMASRHRYIKAEQRFAVLVAKVAAGHTRLSTERPSLFEIREVLEERQAARRAVDEAYYAALRTDDFWENGRRQGAPTPLDEDDIATALMERWELNYAAAIEAAEPAGEPTFRDDVRATLVAGAGYR</sequence>
<reference evidence="1 2" key="1">
    <citation type="submission" date="2015-03" db="EMBL/GenBank/DDBJ databases">
        <title>Genome sequencing of Methylobacterium aquaticum DSM16371 type strain.</title>
        <authorList>
            <person name="Chaudhry V."/>
            <person name="Patil P.B."/>
        </authorList>
    </citation>
    <scope>NUCLEOTIDE SEQUENCE [LARGE SCALE GENOMIC DNA]</scope>
    <source>
        <strain evidence="1 2">DSM 16371</strain>
    </source>
</reference>
<accession>A0A0J6S092</accession>
<gene>
    <name evidence="1" type="ORF">VP06_27100</name>
</gene>
<evidence type="ECO:0000313" key="2">
    <source>
        <dbReference type="Proteomes" id="UP000035929"/>
    </source>
</evidence>
<comment type="caution">
    <text evidence="1">The sequence shown here is derived from an EMBL/GenBank/DDBJ whole genome shotgun (WGS) entry which is preliminary data.</text>
</comment>
<evidence type="ECO:0000313" key="1">
    <source>
        <dbReference type="EMBL" id="KMO28545.1"/>
    </source>
</evidence>
<dbReference type="AlphaFoldDB" id="A0A0J6S092"/>
<dbReference type="PATRIC" id="fig|270351.6.peg.3600"/>
<name>A0A0J6S092_9HYPH</name>
<organism evidence="1 2">
    <name type="scientific">Methylobacterium aquaticum</name>
    <dbReference type="NCBI Taxonomy" id="270351"/>
    <lineage>
        <taxon>Bacteria</taxon>
        <taxon>Pseudomonadati</taxon>
        <taxon>Pseudomonadota</taxon>
        <taxon>Alphaproteobacteria</taxon>
        <taxon>Hyphomicrobiales</taxon>
        <taxon>Methylobacteriaceae</taxon>
        <taxon>Methylobacterium</taxon>
    </lineage>
</organism>
<dbReference type="Proteomes" id="UP000035929">
    <property type="component" value="Unassembled WGS sequence"/>
</dbReference>
<dbReference type="RefSeq" id="WP_048466901.1">
    <property type="nucleotide sequence ID" value="NZ_LABX01000243.1"/>
</dbReference>
<dbReference type="EMBL" id="LABX01000243">
    <property type="protein sequence ID" value="KMO28545.1"/>
    <property type="molecule type" value="Genomic_DNA"/>
</dbReference>
<dbReference type="OrthoDB" id="9932030at2"/>
<proteinExistence type="predicted"/>